<protein>
    <submittedName>
        <fullName evidence="2">Nuclear transport factor 2 family protein</fullName>
    </submittedName>
</protein>
<evidence type="ECO:0000313" key="2">
    <source>
        <dbReference type="EMBL" id="MFD0724024.1"/>
    </source>
</evidence>
<dbReference type="SUPFAM" id="SSF54427">
    <property type="entry name" value="NTF2-like"/>
    <property type="match status" value="1"/>
</dbReference>
<keyword evidence="3" id="KW-1185">Reference proteome</keyword>
<dbReference type="InterPro" id="IPR008317">
    <property type="entry name" value="UCP030561"/>
</dbReference>
<dbReference type="PIRSF" id="PIRSF030561">
    <property type="entry name" value="UCP030561"/>
    <property type="match status" value="1"/>
</dbReference>
<evidence type="ECO:0000259" key="1">
    <source>
        <dbReference type="Pfam" id="PF12680"/>
    </source>
</evidence>
<gene>
    <name evidence="2" type="ORF">ACFQ0E_00280</name>
</gene>
<reference evidence="3" key="1">
    <citation type="journal article" date="2019" name="Int. J. Syst. Evol. Microbiol.">
        <title>The Global Catalogue of Microorganisms (GCM) 10K type strain sequencing project: providing services to taxonomists for standard genome sequencing and annotation.</title>
        <authorList>
            <consortium name="The Broad Institute Genomics Platform"/>
            <consortium name="The Broad Institute Genome Sequencing Center for Infectious Disease"/>
            <person name="Wu L."/>
            <person name="Ma J."/>
        </authorList>
    </citation>
    <scope>NUCLEOTIDE SEQUENCE [LARGE SCALE GENOMIC DNA]</scope>
    <source>
        <strain evidence="3">CCUG 55585</strain>
    </source>
</reference>
<dbReference type="EMBL" id="JBHTIF010000001">
    <property type="protein sequence ID" value="MFD0724024.1"/>
    <property type="molecule type" value="Genomic_DNA"/>
</dbReference>
<dbReference type="InterPro" id="IPR032710">
    <property type="entry name" value="NTF2-like_dom_sf"/>
</dbReference>
<proteinExistence type="predicted"/>
<comment type="caution">
    <text evidence="2">The sequence shown here is derived from an EMBL/GenBank/DDBJ whole genome shotgun (WGS) entry which is preliminary data.</text>
</comment>
<feature type="domain" description="SnoaL-like" evidence="1">
    <location>
        <begin position="12"/>
        <end position="111"/>
    </location>
</feature>
<organism evidence="2 3">
    <name type="scientific">Lysobacter brunescens</name>
    <dbReference type="NCBI Taxonomy" id="262323"/>
    <lineage>
        <taxon>Bacteria</taxon>
        <taxon>Pseudomonadati</taxon>
        <taxon>Pseudomonadota</taxon>
        <taxon>Gammaproteobacteria</taxon>
        <taxon>Lysobacterales</taxon>
        <taxon>Lysobacteraceae</taxon>
        <taxon>Lysobacter</taxon>
    </lineage>
</organism>
<accession>A0ABW2YC85</accession>
<dbReference type="InterPro" id="IPR037401">
    <property type="entry name" value="SnoaL-like"/>
</dbReference>
<dbReference type="Proteomes" id="UP001597110">
    <property type="component" value="Unassembled WGS sequence"/>
</dbReference>
<name>A0ABW2YC85_9GAMM</name>
<dbReference type="RefSeq" id="WP_386821695.1">
    <property type="nucleotide sequence ID" value="NZ_JBHTIF010000001.1"/>
</dbReference>
<sequence length="117" mass="13115">MTTPGTRPVDIVQRQLDAYNAHDLDAFCACFTDDVRTWRMPDASSPALEGKAALRSFYAEQRFAIPSLRAELMARIALGDKVIDHERIHGLRPEPYDMAAVYRVADGLIAEAWFFAA</sequence>
<evidence type="ECO:0000313" key="3">
    <source>
        <dbReference type="Proteomes" id="UP001597110"/>
    </source>
</evidence>
<dbReference type="Pfam" id="PF12680">
    <property type="entry name" value="SnoaL_2"/>
    <property type="match status" value="1"/>
</dbReference>
<dbReference type="Gene3D" id="3.10.450.50">
    <property type="match status" value="1"/>
</dbReference>